<dbReference type="PANTHER" id="PTHR43130">
    <property type="entry name" value="ARAC-FAMILY TRANSCRIPTIONAL REGULATOR"/>
    <property type="match status" value="1"/>
</dbReference>
<dbReference type="SUPFAM" id="SSF52317">
    <property type="entry name" value="Class I glutamine amidotransferase-like"/>
    <property type="match status" value="2"/>
</dbReference>
<protein>
    <submittedName>
        <fullName evidence="1">Dj-1 family protein</fullName>
    </submittedName>
</protein>
<dbReference type="OrthoDB" id="543156at2759"/>
<dbReference type="PANTHER" id="PTHR43130:SF15">
    <property type="entry name" value="THIJ_PFPI FAMILY PROTEIN (AFU_ORTHOLOGUE AFUA_5G14240)"/>
    <property type="match status" value="1"/>
</dbReference>
<evidence type="ECO:0000313" key="1">
    <source>
        <dbReference type="EMBL" id="KZL64179.1"/>
    </source>
</evidence>
<evidence type="ECO:0000313" key="2">
    <source>
        <dbReference type="Proteomes" id="UP000076584"/>
    </source>
</evidence>
<comment type="caution">
    <text evidence="1">The sequence shown here is derived from an EMBL/GenBank/DDBJ whole genome shotgun (WGS) entry which is preliminary data.</text>
</comment>
<proteinExistence type="predicted"/>
<dbReference type="AlphaFoldDB" id="A0A166M1T5"/>
<dbReference type="Proteomes" id="UP000076584">
    <property type="component" value="Unassembled WGS sequence"/>
</dbReference>
<reference evidence="1 2" key="1">
    <citation type="submission" date="2015-06" db="EMBL/GenBank/DDBJ databases">
        <title>Survival trade-offs in plant roots during colonization by closely related pathogenic and mutualistic fungi.</title>
        <authorList>
            <person name="Hacquard S."/>
            <person name="Kracher B."/>
            <person name="Hiruma K."/>
            <person name="Weinman A."/>
            <person name="Muench P."/>
            <person name="Garrido Oter R."/>
            <person name="Ver Loren van Themaat E."/>
            <person name="Dallerey J.-F."/>
            <person name="Damm U."/>
            <person name="Henrissat B."/>
            <person name="Lespinet O."/>
            <person name="Thon M."/>
            <person name="Kemen E."/>
            <person name="McHardy A.C."/>
            <person name="Schulze-Lefert P."/>
            <person name="O'Connell R.J."/>
        </authorList>
    </citation>
    <scope>NUCLEOTIDE SEQUENCE [LARGE SCALE GENOMIC DNA]</scope>
    <source>
        <strain evidence="1 2">MAFF 238704</strain>
    </source>
</reference>
<dbReference type="Gene3D" id="3.40.50.880">
    <property type="match status" value="2"/>
</dbReference>
<name>A0A166M1T5_COLIC</name>
<gene>
    <name evidence="1" type="ORF">CI238_00569</name>
</gene>
<organism evidence="1 2">
    <name type="scientific">Colletotrichum incanum</name>
    <name type="common">Soybean anthracnose fungus</name>
    <dbReference type="NCBI Taxonomy" id="1573173"/>
    <lineage>
        <taxon>Eukaryota</taxon>
        <taxon>Fungi</taxon>
        <taxon>Dikarya</taxon>
        <taxon>Ascomycota</taxon>
        <taxon>Pezizomycotina</taxon>
        <taxon>Sordariomycetes</taxon>
        <taxon>Hypocreomycetidae</taxon>
        <taxon>Glomerellales</taxon>
        <taxon>Glomerellaceae</taxon>
        <taxon>Colletotrichum</taxon>
        <taxon>Colletotrichum spaethianum species complex</taxon>
    </lineage>
</organism>
<dbReference type="EMBL" id="LFIW01002706">
    <property type="protein sequence ID" value="KZL64179.1"/>
    <property type="molecule type" value="Genomic_DNA"/>
</dbReference>
<dbReference type="InterPro" id="IPR029062">
    <property type="entry name" value="Class_I_gatase-like"/>
</dbReference>
<keyword evidence="2" id="KW-1185">Reference proteome</keyword>
<dbReference type="STRING" id="1573173.A0A166M1T5"/>
<dbReference type="InterPro" id="IPR052158">
    <property type="entry name" value="INH-QAR"/>
</dbReference>
<sequence>MVPAQVFATLIALASSTVSEQVINVGIRANDPIDVSLLDRPLNITNNTLPNNYGIILFPTFQAPDVFGPLDILNMLSLWHSMNLSVIANTSDPVSTAFNSNISLGTAMSSFSQAIVPLHTFANPPLISMSLSCQCLYWGWTLSKSRSARRPKGNDQQASLANGRQHGPITYWVDSARWVVDDNIYTTSGVSAGIDRTLAYVEEVFGKARADDLALEIGYLRVSDSRNDPFTEIWDVTDVPPVAKKAVKTASGC</sequence>
<accession>A0A166M1T5</accession>